<reference evidence="1" key="1">
    <citation type="submission" date="2020-04" db="EMBL/GenBank/DDBJ databases">
        <title>A desert anoxygenic phototrophic bacterium fixes CO2 using RubisCO under aerobic conditions.</title>
        <authorList>
            <person name="Tang K."/>
        </authorList>
    </citation>
    <scope>NUCLEOTIDE SEQUENCE [LARGE SCALE GENOMIC DNA]</scope>
    <source>
        <strain evidence="1">MIMtkB3</strain>
    </source>
</reference>
<dbReference type="AlphaFoldDB" id="A0A858R3W4"/>
<keyword evidence="1" id="KW-0378">Hydrolase</keyword>
<dbReference type="Gene3D" id="3.40.50.1110">
    <property type="entry name" value="SGNH hydrolase"/>
    <property type="match status" value="1"/>
</dbReference>
<sequence>MKLFTIGDSISQGFMSLAAARTELSYSTLVAKVLGLRPEVDYPIPTWHKGGLPLNIEKLLRKLERRYGANIRGPIEWPLALLTIEDMLDDVEDHYERGSGNIAMPQAGPTEFFPNVSARGFTVGDAWMVTPDWCVDQIVSDRDIDDNSLGLPNKSFARTAHAVLNPSRAKVHGGKSQVGWLEHHARHEGVENVALWLGSNNALGTVLDLKIKCTDQSPVPPLDLSVEDRDDYNLWTHEHFAAEYELLLDKVLAALRHNKAKDWRIFVATVPAVSIAPLAKGVGTWEGREDPFGVLPGTSAQYAELYTYVLFDESFARRTGRRLIRDEVYRIDKTIAAYNRDIRSLVEAANGRLDRPRLHIVDINDALLRAAFKRNGGNPSYPFPAELRAGNEDGGVPLVNTVYYHVDRKGTRLNGGLFSLDGVHPSAIGHGLLALEFLKVMQAAKVPHADPDKLDWTAINASDTLFSHPIKLMPELYDNTRLAEWLVERFAGV</sequence>
<evidence type="ECO:0000313" key="1">
    <source>
        <dbReference type="EMBL" id="QJE72052.1"/>
    </source>
</evidence>
<protein>
    <submittedName>
        <fullName evidence="1">SGNH/GDSL hydrolase family protein</fullName>
    </submittedName>
</protein>
<evidence type="ECO:0000313" key="2">
    <source>
        <dbReference type="Proteomes" id="UP000501891"/>
    </source>
</evidence>
<dbReference type="InterPro" id="IPR036514">
    <property type="entry name" value="SGNH_hydro_sf"/>
</dbReference>
<dbReference type="EMBL" id="CP051775">
    <property type="protein sequence ID" value="QJE72052.1"/>
    <property type="molecule type" value="Genomic_DNA"/>
</dbReference>
<proteinExistence type="predicted"/>
<dbReference type="Proteomes" id="UP000501891">
    <property type="component" value="Chromosome"/>
</dbReference>
<dbReference type="GO" id="GO:0016788">
    <property type="term" value="F:hydrolase activity, acting on ester bonds"/>
    <property type="evidence" value="ECO:0007669"/>
    <property type="project" value="UniProtKB-ARBA"/>
</dbReference>
<dbReference type="KEGG" id="acru:HHL28_02085"/>
<gene>
    <name evidence="1" type="ORF">HHL28_02085</name>
</gene>
<name>A0A858R3W4_9PROT</name>
<organism evidence="1 2">
    <name type="scientific">Aerophototrophica crusticola</name>
    <dbReference type="NCBI Taxonomy" id="1709002"/>
    <lineage>
        <taxon>Bacteria</taxon>
        <taxon>Pseudomonadati</taxon>
        <taxon>Pseudomonadota</taxon>
        <taxon>Alphaproteobacteria</taxon>
        <taxon>Rhodospirillales</taxon>
        <taxon>Rhodospirillaceae</taxon>
        <taxon>Aerophototrophica</taxon>
    </lineage>
</organism>
<keyword evidence="2" id="KW-1185">Reference proteome</keyword>
<accession>A0A858R3W4</accession>
<dbReference type="SUPFAM" id="SSF52266">
    <property type="entry name" value="SGNH hydrolase"/>
    <property type="match status" value="1"/>
</dbReference>